<keyword evidence="2" id="KW-0560">Oxidoreductase</keyword>
<dbReference type="Gene3D" id="3.40.50.720">
    <property type="entry name" value="NAD(P)-binding Rossmann-like Domain"/>
    <property type="match status" value="1"/>
</dbReference>
<reference evidence="3" key="1">
    <citation type="journal article" date="2023" name="IMA Fungus">
        <title>Comparative genomic study of the Penicillium genus elucidates a diverse pangenome and 15 lateral gene transfer events.</title>
        <authorList>
            <person name="Petersen C."/>
            <person name="Sorensen T."/>
            <person name="Nielsen M.R."/>
            <person name="Sondergaard T.E."/>
            <person name="Sorensen J.L."/>
            <person name="Fitzpatrick D.A."/>
            <person name="Frisvad J.C."/>
            <person name="Nielsen K.L."/>
        </authorList>
    </citation>
    <scope>NUCLEOTIDE SEQUENCE</scope>
    <source>
        <strain evidence="3">IBT 15450</strain>
    </source>
</reference>
<dbReference type="InterPro" id="IPR002347">
    <property type="entry name" value="SDR_fam"/>
</dbReference>
<name>A0AAD6IMB3_PENCN</name>
<keyword evidence="4" id="KW-1185">Reference proteome</keyword>
<dbReference type="AlphaFoldDB" id="A0AAD6IMB3"/>
<gene>
    <name evidence="3" type="ORF">N7460_000275</name>
</gene>
<dbReference type="Pfam" id="PF00106">
    <property type="entry name" value="adh_short"/>
    <property type="match status" value="1"/>
</dbReference>
<evidence type="ECO:0000313" key="4">
    <source>
        <dbReference type="Proteomes" id="UP001219568"/>
    </source>
</evidence>
<dbReference type="GO" id="GO:0016491">
    <property type="term" value="F:oxidoreductase activity"/>
    <property type="evidence" value="ECO:0007669"/>
    <property type="project" value="UniProtKB-KW"/>
</dbReference>
<dbReference type="PANTHER" id="PTHR43157:SF31">
    <property type="entry name" value="PHOSPHATIDYLINOSITOL-GLYCAN BIOSYNTHESIS CLASS F PROTEIN"/>
    <property type="match status" value="1"/>
</dbReference>
<dbReference type="InterPro" id="IPR036291">
    <property type="entry name" value="NAD(P)-bd_dom_sf"/>
</dbReference>
<dbReference type="Proteomes" id="UP001219568">
    <property type="component" value="Unassembled WGS sequence"/>
</dbReference>
<dbReference type="EMBL" id="JAQJZL010000001">
    <property type="protein sequence ID" value="KAJ6057001.1"/>
    <property type="molecule type" value="Genomic_DNA"/>
</dbReference>
<dbReference type="SUPFAM" id="SSF51735">
    <property type="entry name" value="NAD(P)-binding Rossmann-fold domains"/>
    <property type="match status" value="1"/>
</dbReference>
<evidence type="ECO:0000256" key="2">
    <source>
        <dbReference type="ARBA" id="ARBA00023002"/>
    </source>
</evidence>
<reference evidence="3" key="2">
    <citation type="submission" date="2023-01" db="EMBL/GenBank/DDBJ databases">
        <authorList>
            <person name="Petersen C."/>
        </authorList>
    </citation>
    <scope>NUCLEOTIDE SEQUENCE</scope>
    <source>
        <strain evidence="3">IBT 15450</strain>
    </source>
</reference>
<dbReference type="PANTHER" id="PTHR43157">
    <property type="entry name" value="PHOSPHATIDYLINOSITOL-GLYCAN BIOSYNTHESIS CLASS F PROTEIN-RELATED"/>
    <property type="match status" value="1"/>
</dbReference>
<proteinExistence type="inferred from homology"/>
<sequence>MTTTAWNPPAKFFVTPAYPTKTYDGKTVTVTGSNVGIGFEAAKHFVRLNAAKVILAVRNISAGETAKRSIETSIKRAGVCEVWELDLGAFDSVKALANRASKLPRLDIVIENAGIATYTFDISEGHECTITVNVISTFLLGLLLLPKLKATAKAFPTSSPRLSIVTSDVHAWTSFPERTADNTFVALDRKETADMQERYSTSKLLEVLVVRELATRLGDSGVILNMLTPGLCKSQLSREAGLRLRLMIFLFGRQTEVGSRTILAAAEADWDSHGAYMLDGKVNNGVLSTLVQSEAGLEAQQKCGRNWEKSWRRSSQGSQLPCKLLRDLVCKVLTRLSLFGLAT</sequence>
<evidence type="ECO:0000256" key="1">
    <source>
        <dbReference type="ARBA" id="ARBA00006484"/>
    </source>
</evidence>
<evidence type="ECO:0000313" key="3">
    <source>
        <dbReference type="EMBL" id="KAJ6057001.1"/>
    </source>
</evidence>
<organism evidence="3 4">
    <name type="scientific">Penicillium canescens</name>
    <dbReference type="NCBI Taxonomy" id="5083"/>
    <lineage>
        <taxon>Eukaryota</taxon>
        <taxon>Fungi</taxon>
        <taxon>Dikarya</taxon>
        <taxon>Ascomycota</taxon>
        <taxon>Pezizomycotina</taxon>
        <taxon>Eurotiomycetes</taxon>
        <taxon>Eurotiomycetidae</taxon>
        <taxon>Eurotiales</taxon>
        <taxon>Aspergillaceae</taxon>
        <taxon>Penicillium</taxon>
    </lineage>
</organism>
<comment type="caution">
    <text evidence="3">The sequence shown here is derived from an EMBL/GenBank/DDBJ whole genome shotgun (WGS) entry which is preliminary data.</text>
</comment>
<comment type="similarity">
    <text evidence="1">Belongs to the short-chain dehydrogenases/reductases (SDR) family.</text>
</comment>
<accession>A0AAD6IMB3</accession>
<dbReference type="PRINTS" id="PR00081">
    <property type="entry name" value="GDHRDH"/>
</dbReference>
<protein>
    <submittedName>
        <fullName evidence="3">Uncharacterized protein</fullName>
    </submittedName>
</protein>